<dbReference type="InterPro" id="IPR022742">
    <property type="entry name" value="Hydrolase_4"/>
</dbReference>
<evidence type="ECO:0000313" key="3">
    <source>
        <dbReference type="Proteomes" id="UP000297975"/>
    </source>
</evidence>
<dbReference type="EMBL" id="SOPW01000005">
    <property type="protein sequence ID" value="TFB22939.1"/>
    <property type="molecule type" value="Genomic_DNA"/>
</dbReference>
<dbReference type="Gene3D" id="3.40.50.1820">
    <property type="entry name" value="alpha/beta hydrolase"/>
    <property type="match status" value="1"/>
</dbReference>
<dbReference type="RefSeq" id="WP_134339670.1">
    <property type="nucleotide sequence ID" value="NZ_SOPW01000005.1"/>
</dbReference>
<accession>A0A4Y8INM8</accession>
<dbReference type="SUPFAM" id="SSF53474">
    <property type="entry name" value="alpha/beta-Hydrolases"/>
    <property type="match status" value="1"/>
</dbReference>
<keyword evidence="3" id="KW-1185">Reference proteome</keyword>
<gene>
    <name evidence="2" type="ORF">E3U55_06775</name>
</gene>
<dbReference type="OrthoDB" id="9809549at2"/>
<dbReference type="PROSITE" id="PS51257">
    <property type="entry name" value="PROKAR_LIPOPROTEIN"/>
    <property type="match status" value="1"/>
</dbReference>
<dbReference type="PANTHER" id="PTHR43265">
    <property type="entry name" value="ESTERASE ESTD"/>
    <property type="match status" value="1"/>
</dbReference>
<evidence type="ECO:0000259" key="1">
    <source>
        <dbReference type="Pfam" id="PF12146"/>
    </source>
</evidence>
<sequence>MRKIVVGLLLLMVIMLVACLDKEKESESSEKKFQIEGVWNGAIEVPNTPLNIIIKFKNDNELSGSISIPVQNLMDFSLSEIQLDEEYVSFEMDLSGQEIAFDGSFKNEDRIEGTFTQQGQSFSFYLDRGQVAEQPDERDETNFLTVETKNGELKGELLIPEGEGPYPVALIIPGSGPTNRNGNSATMPGENNSLKMLAEELANLGIASVRYSKRGAGENQAAVIPNEEIRFEDFVNDAKAWLNKLKDNDSFSEVYVMGHSQGSLVGMLAIQEVGADRFVSLSGAGQPIDQVMLDQLEEQLNQELLEESKKIFEQLKQGNVVEDVSPKLQNLFSPSIQPFLMSWMKYNPKKVISELELPILVVQGEHDLQVSVKEASHLTAAQPNAKLLKVEEMNHVLKESPKDRVGNLQTYSNPNLPLAEGLVKGISEFLTE</sequence>
<dbReference type="Pfam" id="PF12146">
    <property type="entry name" value="Hydrolase_4"/>
    <property type="match status" value="1"/>
</dbReference>
<dbReference type="PANTHER" id="PTHR43265:SF1">
    <property type="entry name" value="ESTERASE ESTD"/>
    <property type="match status" value="1"/>
</dbReference>
<feature type="domain" description="Serine aminopeptidase S33" evidence="1">
    <location>
        <begin position="195"/>
        <end position="387"/>
    </location>
</feature>
<dbReference type="InterPro" id="IPR029058">
    <property type="entry name" value="AB_hydrolase_fold"/>
</dbReference>
<dbReference type="AlphaFoldDB" id="A0A4Y8INM8"/>
<organism evidence="2 3">
    <name type="scientific">Filobacillus milosensis</name>
    <dbReference type="NCBI Taxonomy" id="94137"/>
    <lineage>
        <taxon>Bacteria</taxon>
        <taxon>Bacillati</taxon>
        <taxon>Bacillota</taxon>
        <taxon>Bacilli</taxon>
        <taxon>Bacillales</taxon>
        <taxon>Bacillaceae</taxon>
        <taxon>Filobacillus</taxon>
    </lineage>
</organism>
<evidence type="ECO:0000313" key="2">
    <source>
        <dbReference type="EMBL" id="TFB22939.1"/>
    </source>
</evidence>
<dbReference type="Proteomes" id="UP000297975">
    <property type="component" value="Unassembled WGS sequence"/>
</dbReference>
<dbReference type="InterPro" id="IPR053145">
    <property type="entry name" value="AB_hydrolase_Est10"/>
</dbReference>
<proteinExistence type="predicted"/>
<protein>
    <submittedName>
        <fullName evidence="2">Alpha/beta hydrolase</fullName>
    </submittedName>
</protein>
<dbReference type="GO" id="GO:0052689">
    <property type="term" value="F:carboxylic ester hydrolase activity"/>
    <property type="evidence" value="ECO:0007669"/>
    <property type="project" value="TreeGrafter"/>
</dbReference>
<comment type="caution">
    <text evidence="2">The sequence shown here is derived from an EMBL/GenBank/DDBJ whole genome shotgun (WGS) entry which is preliminary data.</text>
</comment>
<reference evidence="2 3" key="1">
    <citation type="submission" date="2019-03" db="EMBL/GenBank/DDBJ databases">
        <authorList>
            <person name="He R.-H."/>
        </authorList>
    </citation>
    <scope>NUCLEOTIDE SEQUENCE [LARGE SCALE GENOMIC DNA]</scope>
    <source>
        <strain evidence="3">SH 714</strain>
    </source>
</reference>
<name>A0A4Y8INM8_9BACI</name>
<keyword evidence="2" id="KW-0378">Hydrolase</keyword>